<organism evidence="1 2">
    <name type="scientific">Scutellospora calospora</name>
    <dbReference type="NCBI Taxonomy" id="85575"/>
    <lineage>
        <taxon>Eukaryota</taxon>
        <taxon>Fungi</taxon>
        <taxon>Fungi incertae sedis</taxon>
        <taxon>Mucoromycota</taxon>
        <taxon>Glomeromycotina</taxon>
        <taxon>Glomeromycetes</taxon>
        <taxon>Diversisporales</taxon>
        <taxon>Gigasporaceae</taxon>
        <taxon>Scutellospora</taxon>
    </lineage>
</organism>
<protein>
    <submittedName>
        <fullName evidence="1">2437_t:CDS:1</fullName>
    </submittedName>
</protein>
<feature type="non-terminal residue" evidence="1">
    <location>
        <position position="119"/>
    </location>
</feature>
<dbReference type="EMBL" id="CAJVPM010043140">
    <property type="protein sequence ID" value="CAG8710990.1"/>
    <property type="molecule type" value="Genomic_DNA"/>
</dbReference>
<gene>
    <name evidence="1" type="ORF">SCALOS_LOCUS10869</name>
</gene>
<comment type="caution">
    <text evidence="1">The sequence shown here is derived from an EMBL/GenBank/DDBJ whole genome shotgun (WGS) entry which is preliminary data.</text>
</comment>
<evidence type="ECO:0000313" key="2">
    <source>
        <dbReference type="Proteomes" id="UP000789860"/>
    </source>
</evidence>
<dbReference type="Proteomes" id="UP000789860">
    <property type="component" value="Unassembled WGS sequence"/>
</dbReference>
<sequence>NMTEKQIITEETLQKKKRGAKRKCDDDDADIKILQNRKRQRTYHEKKKEMINSFKTKINELEEALKNSKKENDLLINENESLKERDAKDNEILSEISPTTNICDLNNKNSKIDVVEVDN</sequence>
<feature type="non-terminal residue" evidence="1">
    <location>
        <position position="1"/>
    </location>
</feature>
<accession>A0ACA9PI97</accession>
<name>A0ACA9PI97_9GLOM</name>
<reference evidence="1" key="1">
    <citation type="submission" date="2021-06" db="EMBL/GenBank/DDBJ databases">
        <authorList>
            <person name="Kallberg Y."/>
            <person name="Tangrot J."/>
            <person name="Rosling A."/>
        </authorList>
    </citation>
    <scope>NUCLEOTIDE SEQUENCE</scope>
    <source>
        <strain evidence="1">AU212A</strain>
    </source>
</reference>
<proteinExistence type="predicted"/>
<keyword evidence="2" id="KW-1185">Reference proteome</keyword>
<evidence type="ECO:0000313" key="1">
    <source>
        <dbReference type="EMBL" id="CAG8710990.1"/>
    </source>
</evidence>